<evidence type="ECO:0000256" key="1">
    <source>
        <dbReference type="SAM" id="MobiDB-lite"/>
    </source>
</evidence>
<protein>
    <submittedName>
        <fullName evidence="2">Uncharacterized protein</fullName>
    </submittedName>
</protein>
<reference evidence="2 3" key="1">
    <citation type="journal article" date="2016" name="PLoS ONE">
        <title>Sequence Assembly of Yarrowia lipolytica Strain W29/CLIB89 Shows Transposable Element Diversity.</title>
        <authorList>
            <person name="Magnan C."/>
            <person name="Yu J."/>
            <person name="Chang I."/>
            <person name="Jahn E."/>
            <person name="Kanomata Y."/>
            <person name="Wu J."/>
            <person name="Zeller M."/>
            <person name="Oakes M."/>
            <person name="Baldi P."/>
            <person name="Sandmeyer S."/>
        </authorList>
    </citation>
    <scope>NUCLEOTIDE SEQUENCE [LARGE SCALE GENOMIC DNA]</scope>
    <source>
        <strain evidence="3">CLIB89(W29)</strain>
    </source>
</reference>
<dbReference type="EMBL" id="CP017553">
    <property type="protein sequence ID" value="AOW00349.1"/>
    <property type="molecule type" value="Genomic_DNA"/>
</dbReference>
<dbReference type="AlphaFoldDB" id="A0A1D8N404"/>
<evidence type="ECO:0000313" key="3">
    <source>
        <dbReference type="Proteomes" id="UP000182444"/>
    </source>
</evidence>
<feature type="region of interest" description="Disordered" evidence="1">
    <location>
        <begin position="42"/>
        <end position="67"/>
    </location>
</feature>
<proteinExistence type="predicted"/>
<sequence>MSLNDRNKCLPEALQVFFCTYSLQEAPHYHWWRRRRLDDATPKSVKDDSTLSPGLDGSPRCPSPRSTTIPPSLESYPLLLGPFLLLPPLHLVRVVKACNFGLEVGRIRVILGDQSRRWYHSLFQTSLRCVFSPETGLSESWVDWTRLQRSG</sequence>
<dbReference type="GeneID" id="94582328"/>
<evidence type="ECO:0000313" key="2">
    <source>
        <dbReference type="EMBL" id="AOW00349.1"/>
    </source>
</evidence>
<dbReference type="Proteomes" id="UP000182444">
    <property type="component" value="Chromosome 1A"/>
</dbReference>
<accession>A0A1D8N404</accession>
<gene>
    <name evidence="2" type="ORF">YALI1_A06815g</name>
</gene>
<organism evidence="2 3">
    <name type="scientific">Yarrowia lipolytica</name>
    <name type="common">Candida lipolytica</name>
    <dbReference type="NCBI Taxonomy" id="4952"/>
    <lineage>
        <taxon>Eukaryota</taxon>
        <taxon>Fungi</taxon>
        <taxon>Dikarya</taxon>
        <taxon>Ascomycota</taxon>
        <taxon>Saccharomycotina</taxon>
        <taxon>Dipodascomycetes</taxon>
        <taxon>Dipodascales</taxon>
        <taxon>Dipodascales incertae sedis</taxon>
        <taxon>Yarrowia</taxon>
    </lineage>
</organism>
<dbReference type="VEuPathDB" id="FungiDB:YALI1_A06815g"/>
<dbReference type="RefSeq" id="XP_068137769.1">
    <property type="nucleotide sequence ID" value="XM_068281668.1"/>
</dbReference>
<name>A0A1D8N404_YARLL</name>